<dbReference type="OrthoDB" id="10017160at2759"/>
<dbReference type="GO" id="GO:0003697">
    <property type="term" value="F:single-stranded DNA binding"/>
    <property type="evidence" value="ECO:0007669"/>
    <property type="project" value="TreeGrafter"/>
</dbReference>
<dbReference type="Proteomes" id="UP000299102">
    <property type="component" value="Unassembled WGS sequence"/>
</dbReference>
<dbReference type="GO" id="GO:0046975">
    <property type="term" value="F:histone H3K36 methyltransferase activity"/>
    <property type="evidence" value="ECO:0007669"/>
    <property type="project" value="TreeGrafter"/>
</dbReference>
<dbReference type="GO" id="GO:0006303">
    <property type="term" value="P:double-strand break repair via nonhomologous end joining"/>
    <property type="evidence" value="ECO:0007669"/>
    <property type="project" value="TreeGrafter"/>
</dbReference>
<gene>
    <name evidence="1" type="primary">SETMAR</name>
    <name evidence="1" type="ORF">EVAR_55180_1</name>
</gene>
<dbReference type="GO" id="GO:0000793">
    <property type="term" value="C:condensed chromosome"/>
    <property type="evidence" value="ECO:0007669"/>
    <property type="project" value="TreeGrafter"/>
</dbReference>
<dbReference type="GO" id="GO:0003690">
    <property type="term" value="F:double-stranded DNA binding"/>
    <property type="evidence" value="ECO:0007669"/>
    <property type="project" value="TreeGrafter"/>
</dbReference>
<reference evidence="1 2" key="1">
    <citation type="journal article" date="2019" name="Commun. Biol.">
        <title>The bagworm genome reveals a unique fibroin gene that provides high tensile strength.</title>
        <authorList>
            <person name="Kono N."/>
            <person name="Nakamura H."/>
            <person name="Ohtoshi R."/>
            <person name="Tomita M."/>
            <person name="Numata K."/>
            <person name="Arakawa K."/>
        </authorList>
    </citation>
    <scope>NUCLEOTIDE SEQUENCE [LARGE SCALE GENOMIC DNA]</scope>
</reference>
<protein>
    <submittedName>
        <fullName evidence="1">Histone-lysine N-methyltransferase SETMAR</fullName>
    </submittedName>
</protein>
<proteinExistence type="predicted"/>
<dbReference type="GO" id="GO:0044547">
    <property type="term" value="F:DNA topoisomerase binding"/>
    <property type="evidence" value="ECO:0007669"/>
    <property type="project" value="TreeGrafter"/>
</dbReference>
<dbReference type="InterPro" id="IPR052709">
    <property type="entry name" value="Transposase-MT_Hybrid"/>
</dbReference>
<dbReference type="EMBL" id="BGZK01001080">
    <property type="protein sequence ID" value="GBP70606.1"/>
    <property type="molecule type" value="Genomic_DNA"/>
</dbReference>
<sequence>MCNDHIRVMSSNTARHAPAHIARECARPPAHWDVEFASKHHLRLSVRGSLRTSLRDSTISPPCTSTTVQKLLTADNYQINNIVVYLIAQQSLARLRTAFGDEGPCKKTIYNWFAEFKRGQVNLSDEFRDRRTSNAVNDKNIDAERRMIETDRHVIYHEIRTSLSIGMSQIQSMLHKYLGTKKLCSRWIPHNLTEVQKTDLVTWYNAMITRFKERC</sequence>
<dbReference type="GO" id="GO:0005634">
    <property type="term" value="C:nucleus"/>
    <property type="evidence" value="ECO:0007669"/>
    <property type="project" value="TreeGrafter"/>
</dbReference>
<dbReference type="GO" id="GO:0035861">
    <property type="term" value="C:site of double-strand break"/>
    <property type="evidence" value="ECO:0007669"/>
    <property type="project" value="TreeGrafter"/>
</dbReference>
<dbReference type="GO" id="GO:0000729">
    <property type="term" value="P:DNA double-strand break processing"/>
    <property type="evidence" value="ECO:0007669"/>
    <property type="project" value="TreeGrafter"/>
</dbReference>
<dbReference type="AlphaFoldDB" id="A0A4C1Y3Z0"/>
<organism evidence="1 2">
    <name type="scientific">Eumeta variegata</name>
    <name type="common">Bagworm moth</name>
    <name type="synonym">Eumeta japonica</name>
    <dbReference type="NCBI Taxonomy" id="151549"/>
    <lineage>
        <taxon>Eukaryota</taxon>
        <taxon>Metazoa</taxon>
        <taxon>Ecdysozoa</taxon>
        <taxon>Arthropoda</taxon>
        <taxon>Hexapoda</taxon>
        <taxon>Insecta</taxon>
        <taxon>Pterygota</taxon>
        <taxon>Neoptera</taxon>
        <taxon>Endopterygota</taxon>
        <taxon>Lepidoptera</taxon>
        <taxon>Glossata</taxon>
        <taxon>Ditrysia</taxon>
        <taxon>Tineoidea</taxon>
        <taxon>Psychidae</taxon>
        <taxon>Oiketicinae</taxon>
        <taxon>Eumeta</taxon>
    </lineage>
</organism>
<dbReference type="GO" id="GO:0032259">
    <property type="term" value="P:methylation"/>
    <property type="evidence" value="ECO:0007669"/>
    <property type="project" value="UniProtKB-KW"/>
</dbReference>
<dbReference type="GO" id="GO:0042800">
    <property type="term" value="F:histone H3K4 methyltransferase activity"/>
    <property type="evidence" value="ECO:0007669"/>
    <property type="project" value="TreeGrafter"/>
</dbReference>
<comment type="caution">
    <text evidence="1">The sequence shown here is derived from an EMBL/GenBank/DDBJ whole genome shotgun (WGS) entry which is preliminary data.</text>
</comment>
<evidence type="ECO:0000313" key="1">
    <source>
        <dbReference type="EMBL" id="GBP70606.1"/>
    </source>
</evidence>
<keyword evidence="1" id="KW-0489">Methyltransferase</keyword>
<keyword evidence="1" id="KW-0808">Transferase</keyword>
<accession>A0A4C1Y3Z0</accession>
<dbReference type="GO" id="GO:0015074">
    <property type="term" value="P:DNA integration"/>
    <property type="evidence" value="ECO:0007669"/>
    <property type="project" value="TreeGrafter"/>
</dbReference>
<evidence type="ECO:0000313" key="2">
    <source>
        <dbReference type="Proteomes" id="UP000299102"/>
    </source>
</evidence>
<dbReference type="GO" id="GO:0000014">
    <property type="term" value="F:single-stranded DNA endodeoxyribonuclease activity"/>
    <property type="evidence" value="ECO:0007669"/>
    <property type="project" value="TreeGrafter"/>
</dbReference>
<keyword evidence="2" id="KW-1185">Reference proteome</keyword>
<name>A0A4C1Y3Z0_EUMVA</name>
<dbReference type="GO" id="GO:0031297">
    <property type="term" value="P:replication fork processing"/>
    <property type="evidence" value="ECO:0007669"/>
    <property type="project" value="TreeGrafter"/>
</dbReference>
<dbReference type="PANTHER" id="PTHR46060">
    <property type="entry name" value="MARINER MOS1 TRANSPOSASE-LIKE PROTEIN"/>
    <property type="match status" value="1"/>
</dbReference>
<dbReference type="STRING" id="151549.A0A4C1Y3Z0"/>
<dbReference type="PANTHER" id="PTHR46060:SF2">
    <property type="entry name" value="HISTONE-LYSINE N-METHYLTRANSFERASE SETMAR"/>
    <property type="match status" value="1"/>
</dbReference>
<dbReference type="GO" id="GO:0044774">
    <property type="term" value="P:mitotic DNA integrity checkpoint signaling"/>
    <property type="evidence" value="ECO:0007669"/>
    <property type="project" value="TreeGrafter"/>
</dbReference>